<accession>A0A0A9CSG3</accession>
<organism evidence="1">
    <name type="scientific">Arundo donax</name>
    <name type="common">Giant reed</name>
    <name type="synonym">Donax arundinaceus</name>
    <dbReference type="NCBI Taxonomy" id="35708"/>
    <lineage>
        <taxon>Eukaryota</taxon>
        <taxon>Viridiplantae</taxon>
        <taxon>Streptophyta</taxon>
        <taxon>Embryophyta</taxon>
        <taxon>Tracheophyta</taxon>
        <taxon>Spermatophyta</taxon>
        <taxon>Magnoliopsida</taxon>
        <taxon>Liliopsida</taxon>
        <taxon>Poales</taxon>
        <taxon>Poaceae</taxon>
        <taxon>PACMAD clade</taxon>
        <taxon>Arundinoideae</taxon>
        <taxon>Arundineae</taxon>
        <taxon>Arundo</taxon>
    </lineage>
</organism>
<protein>
    <submittedName>
        <fullName evidence="1">Uncharacterized protein</fullName>
    </submittedName>
</protein>
<evidence type="ECO:0000313" key="1">
    <source>
        <dbReference type="EMBL" id="JAD76330.1"/>
    </source>
</evidence>
<reference evidence="1" key="2">
    <citation type="journal article" date="2015" name="Data Brief">
        <title>Shoot transcriptome of the giant reed, Arundo donax.</title>
        <authorList>
            <person name="Barrero R.A."/>
            <person name="Guerrero F.D."/>
            <person name="Moolhuijzen P."/>
            <person name="Goolsby J.A."/>
            <person name="Tidwell J."/>
            <person name="Bellgard S.E."/>
            <person name="Bellgard M.I."/>
        </authorList>
    </citation>
    <scope>NUCLEOTIDE SEQUENCE</scope>
    <source>
        <tissue evidence="1">Shoot tissue taken approximately 20 cm above the soil surface</tissue>
    </source>
</reference>
<reference evidence="1" key="1">
    <citation type="submission" date="2014-09" db="EMBL/GenBank/DDBJ databases">
        <authorList>
            <person name="Magalhaes I.L.F."/>
            <person name="Oliveira U."/>
            <person name="Santos F.R."/>
            <person name="Vidigal T.H.D.A."/>
            <person name="Brescovit A.D."/>
            <person name="Santos A.J."/>
        </authorList>
    </citation>
    <scope>NUCLEOTIDE SEQUENCE</scope>
    <source>
        <tissue evidence="1">Shoot tissue taken approximately 20 cm above the soil surface</tissue>
    </source>
</reference>
<dbReference type="EMBL" id="GBRH01221565">
    <property type="protein sequence ID" value="JAD76330.1"/>
    <property type="molecule type" value="Transcribed_RNA"/>
</dbReference>
<name>A0A0A9CSG3_ARUDO</name>
<sequence>MDWRGCSDEQWANRASGCAQRCPQFDEHVSDLALPISTMLNKYKKAAVVDIMLTTAG</sequence>
<proteinExistence type="predicted"/>
<dbReference type="AlphaFoldDB" id="A0A0A9CSG3"/>